<protein>
    <submittedName>
        <fullName evidence="2">Uncharacterized protein</fullName>
    </submittedName>
</protein>
<evidence type="ECO:0000313" key="2">
    <source>
        <dbReference type="EMBL" id="KAK0516298.1"/>
    </source>
</evidence>
<name>A0AA39V4T2_9LECA</name>
<dbReference type="Proteomes" id="UP001166286">
    <property type="component" value="Unassembled WGS sequence"/>
</dbReference>
<keyword evidence="3" id="KW-1185">Reference proteome</keyword>
<reference evidence="2" key="1">
    <citation type="submission" date="2023-03" db="EMBL/GenBank/DDBJ databases">
        <title>Complete genome of Cladonia borealis.</title>
        <authorList>
            <person name="Park H."/>
        </authorList>
    </citation>
    <scope>NUCLEOTIDE SEQUENCE</scope>
    <source>
        <strain evidence="2">ANT050790</strain>
    </source>
</reference>
<feature type="compositionally biased region" description="Low complexity" evidence="1">
    <location>
        <begin position="721"/>
        <end position="753"/>
    </location>
</feature>
<gene>
    <name evidence="2" type="ORF">JMJ35_000901</name>
</gene>
<organism evidence="2 3">
    <name type="scientific">Cladonia borealis</name>
    <dbReference type="NCBI Taxonomy" id="184061"/>
    <lineage>
        <taxon>Eukaryota</taxon>
        <taxon>Fungi</taxon>
        <taxon>Dikarya</taxon>
        <taxon>Ascomycota</taxon>
        <taxon>Pezizomycotina</taxon>
        <taxon>Lecanoromycetes</taxon>
        <taxon>OSLEUM clade</taxon>
        <taxon>Lecanoromycetidae</taxon>
        <taxon>Lecanorales</taxon>
        <taxon>Lecanorineae</taxon>
        <taxon>Cladoniaceae</taxon>
        <taxon>Cladonia</taxon>
    </lineage>
</organism>
<feature type="region of interest" description="Disordered" evidence="1">
    <location>
        <begin position="687"/>
        <end position="753"/>
    </location>
</feature>
<feature type="region of interest" description="Disordered" evidence="1">
    <location>
        <begin position="768"/>
        <end position="795"/>
    </location>
</feature>
<accession>A0AA39V4T2</accession>
<dbReference type="AlphaFoldDB" id="A0AA39V4T2"/>
<proteinExistence type="predicted"/>
<evidence type="ECO:0000313" key="3">
    <source>
        <dbReference type="Proteomes" id="UP001166286"/>
    </source>
</evidence>
<comment type="caution">
    <text evidence="2">The sequence shown here is derived from an EMBL/GenBank/DDBJ whole genome shotgun (WGS) entry which is preliminary data.</text>
</comment>
<sequence>MSFGFSLGDIVLSYQLAFTVYDRCFTRAHGADIRYLQFGKQIKLLAESLRTLEAVISNADRQHQLPRRPWHNDADRFGSSVEVLPEVAGDFKRTLEECDTLLKDHSKFQYSQANFVENVIWWSSVEGDVENLKERVRFHMMKLTFIAKPFEIQLLLGIKRELQLLRRDVDEIRTILIHGVESRDTSSATYLQSLQVPRELANRFTTALQTNKPPSLQDQASLPLKEGFDALVYHFANSTIEFNPRPELGERAPDEVQYLNLVKSRWIAQMLRQSVFFQSAGPDSLWADYLKELEDDIRGQFRRFDTGQLVAPPPDRISLLPVSCFSIWVIEAPPVRPPDLAEQRPLEEKILDLALPGTYGTRQSALTIFRKSDSKLRLVTTTKDEQNQYFHQEEGTSVNLESERLIPTYANPNEASTATNNVMLCNNQGQDPIWYSLKDADDVLHFQRALTGFRVSHQVQNISWSIEGSSKPSKSGRGRLQFWHLKPFQTIRPDGERSSVDRSSISTRSPQSPTPSQRFARQSTGLSTTTTLFGNGSITSTVNGPSGDGTALVRPEIPRIVIFTFCDGMYTFLQFKIDSNLYIKATKFNTSVVVETKAKKIEFLKMSVSQLYSWNLACLRHPKHPEMRKLETVSKNSEATSKIMELVSKKYIVFNFSTPTDKDDFCREFNDLGNLRDTNQLEYNQALQDKKYQSNNPRKQQPPSRRPGSGISNFPPQFLRPPSSSISSYSPSTYAPSSYSPSRPSSIAASSYAPSMISAPEAPQALELEGASKGIPELGGYEVNPIPELSSYRIQ</sequence>
<feature type="region of interest" description="Disordered" evidence="1">
    <location>
        <begin position="492"/>
        <end position="524"/>
    </location>
</feature>
<feature type="compositionally biased region" description="Low complexity" evidence="1">
    <location>
        <begin position="501"/>
        <end position="524"/>
    </location>
</feature>
<dbReference type="EMBL" id="JAFEKC020000002">
    <property type="protein sequence ID" value="KAK0516298.1"/>
    <property type="molecule type" value="Genomic_DNA"/>
</dbReference>
<feature type="compositionally biased region" description="Polar residues" evidence="1">
    <location>
        <begin position="687"/>
        <end position="703"/>
    </location>
</feature>
<evidence type="ECO:0000256" key="1">
    <source>
        <dbReference type="SAM" id="MobiDB-lite"/>
    </source>
</evidence>